<evidence type="ECO:0000313" key="1">
    <source>
        <dbReference type="EMBL" id="KAI3699748.1"/>
    </source>
</evidence>
<proteinExistence type="predicted"/>
<dbReference type="EMBL" id="CM042016">
    <property type="protein sequence ID" value="KAI3699748.1"/>
    <property type="molecule type" value="Genomic_DNA"/>
</dbReference>
<keyword evidence="2" id="KW-1185">Reference proteome</keyword>
<gene>
    <name evidence="1" type="ORF">L2E82_44247</name>
</gene>
<protein>
    <submittedName>
        <fullName evidence="1">Uncharacterized protein</fullName>
    </submittedName>
</protein>
<reference evidence="1 2" key="2">
    <citation type="journal article" date="2022" name="Mol. Ecol. Resour.">
        <title>The genomes of chicory, endive, great burdock and yacon provide insights into Asteraceae paleo-polyploidization history and plant inulin production.</title>
        <authorList>
            <person name="Fan W."/>
            <person name="Wang S."/>
            <person name="Wang H."/>
            <person name="Wang A."/>
            <person name="Jiang F."/>
            <person name="Liu H."/>
            <person name="Zhao H."/>
            <person name="Xu D."/>
            <person name="Zhang Y."/>
        </authorList>
    </citation>
    <scope>NUCLEOTIDE SEQUENCE [LARGE SCALE GENOMIC DNA]</scope>
    <source>
        <strain evidence="2">cv. Punajuju</strain>
        <tissue evidence="1">Leaves</tissue>
    </source>
</reference>
<sequence>MFYAAIRSRDELTAGFLFLFITAVDFSSSLAHSDIQNINLLTLSSPNRFYLSVPRSFVSEYKPKSILSLGPSFSWILEPIRMDNGSAKKDAMDAEGDGDRLSRLPDDVIHKILSFIGIQDAIGTSILSSRWKFIWTSMPNLNFENLNHRPHHAKFISNVLSHRNNQIQVSSVTLHLGKTVNDNESVTRILNCAFSHNVQQLAVTRSPENTRGSPFLRWKVLILWRRFTSVSINYTRHSLSSSMAFFFPNAKILKFDTNMPINVYMEVGAQEKVTTSTEIKNYKTSPIPIFPMVSCEEITVMRDMASARVFVEHLGLLLKQCKANIISDTNKAFLDEHGKPLVEMYWAWELQRNLGVIIAVVHERKIVLKGSLMMARINNKYLPRSKTPPLIAWLQDMCSSFWHIERLINYQLSASKRAVMLPIFISMCQDAAILTNSMMEWMKTTEIMKTPVRL</sequence>
<evidence type="ECO:0000313" key="2">
    <source>
        <dbReference type="Proteomes" id="UP001055811"/>
    </source>
</evidence>
<name>A0ACB8ZQ18_CICIN</name>
<accession>A0ACB8ZQ18</accession>
<organism evidence="1 2">
    <name type="scientific">Cichorium intybus</name>
    <name type="common">Chicory</name>
    <dbReference type="NCBI Taxonomy" id="13427"/>
    <lineage>
        <taxon>Eukaryota</taxon>
        <taxon>Viridiplantae</taxon>
        <taxon>Streptophyta</taxon>
        <taxon>Embryophyta</taxon>
        <taxon>Tracheophyta</taxon>
        <taxon>Spermatophyta</taxon>
        <taxon>Magnoliopsida</taxon>
        <taxon>eudicotyledons</taxon>
        <taxon>Gunneridae</taxon>
        <taxon>Pentapetalae</taxon>
        <taxon>asterids</taxon>
        <taxon>campanulids</taxon>
        <taxon>Asterales</taxon>
        <taxon>Asteraceae</taxon>
        <taxon>Cichorioideae</taxon>
        <taxon>Cichorieae</taxon>
        <taxon>Cichoriinae</taxon>
        <taxon>Cichorium</taxon>
    </lineage>
</organism>
<dbReference type="Proteomes" id="UP001055811">
    <property type="component" value="Linkage Group LG08"/>
</dbReference>
<reference evidence="2" key="1">
    <citation type="journal article" date="2022" name="Mol. Ecol. Resour.">
        <title>The genomes of chicory, endive, great burdock and yacon provide insights into Asteraceae palaeo-polyploidization history and plant inulin production.</title>
        <authorList>
            <person name="Fan W."/>
            <person name="Wang S."/>
            <person name="Wang H."/>
            <person name="Wang A."/>
            <person name="Jiang F."/>
            <person name="Liu H."/>
            <person name="Zhao H."/>
            <person name="Xu D."/>
            <person name="Zhang Y."/>
        </authorList>
    </citation>
    <scope>NUCLEOTIDE SEQUENCE [LARGE SCALE GENOMIC DNA]</scope>
    <source>
        <strain evidence="2">cv. Punajuju</strain>
    </source>
</reference>
<comment type="caution">
    <text evidence="1">The sequence shown here is derived from an EMBL/GenBank/DDBJ whole genome shotgun (WGS) entry which is preliminary data.</text>
</comment>